<accession>A0ABM7WIC1</accession>
<gene>
    <name evidence="4" type="ORF">CE91St30_13250</name>
</gene>
<evidence type="ECO:0000259" key="3">
    <source>
        <dbReference type="Pfam" id="PF00535"/>
    </source>
</evidence>
<dbReference type="SUPFAM" id="SSF53448">
    <property type="entry name" value="Nucleotide-diphospho-sugar transferases"/>
    <property type="match status" value="1"/>
</dbReference>
<dbReference type="InterPro" id="IPR001173">
    <property type="entry name" value="Glyco_trans_2-like"/>
</dbReference>
<keyword evidence="1" id="KW-0328">Glycosyltransferase</keyword>
<dbReference type="Gene3D" id="3.90.550.10">
    <property type="entry name" value="Spore Coat Polysaccharide Biosynthesis Protein SpsA, Chain A"/>
    <property type="match status" value="1"/>
</dbReference>
<evidence type="ECO:0000313" key="5">
    <source>
        <dbReference type="Proteomes" id="UP001320544"/>
    </source>
</evidence>
<dbReference type="RefSeq" id="WP_102378465.1">
    <property type="nucleotide sequence ID" value="NZ_AP025564.1"/>
</dbReference>
<evidence type="ECO:0000256" key="2">
    <source>
        <dbReference type="ARBA" id="ARBA00022679"/>
    </source>
</evidence>
<keyword evidence="5" id="KW-1185">Reference proteome</keyword>
<dbReference type="Pfam" id="PF00535">
    <property type="entry name" value="Glycos_transf_2"/>
    <property type="match status" value="1"/>
</dbReference>
<protein>
    <recommendedName>
        <fullName evidence="3">Glycosyltransferase 2-like domain-containing protein</fullName>
    </recommendedName>
</protein>
<organism evidence="4 5">
    <name type="scientific">Raoultibacter timonensis</name>
    <dbReference type="NCBI Taxonomy" id="1907662"/>
    <lineage>
        <taxon>Bacteria</taxon>
        <taxon>Bacillati</taxon>
        <taxon>Actinomycetota</taxon>
        <taxon>Coriobacteriia</taxon>
        <taxon>Eggerthellales</taxon>
        <taxon>Eggerthellaceae</taxon>
        <taxon>Raoultibacter</taxon>
    </lineage>
</organism>
<reference evidence="4 5" key="1">
    <citation type="submission" date="2022-01" db="EMBL/GenBank/DDBJ databases">
        <title>Novel bile acid biosynthetic pathways are enriched in the microbiome of centenarians.</title>
        <authorList>
            <person name="Sato Y."/>
            <person name="Atarashi K."/>
            <person name="Plichta R.D."/>
            <person name="Arai Y."/>
            <person name="Sasajima S."/>
            <person name="Kearney M.S."/>
            <person name="Suda W."/>
            <person name="Takeshita K."/>
            <person name="Sasaki T."/>
            <person name="Okamoto S."/>
            <person name="Skelly N.A."/>
            <person name="Okamura Y."/>
            <person name="Vlamakis H."/>
            <person name="Li Y."/>
            <person name="Tanoue T."/>
            <person name="Takei H."/>
            <person name="Nittono H."/>
            <person name="Narushima S."/>
            <person name="Irie J."/>
            <person name="Itoh H."/>
            <person name="Moriya K."/>
            <person name="Sugiura Y."/>
            <person name="Suematsu M."/>
            <person name="Moritoki N."/>
            <person name="Shibata S."/>
            <person name="Littman R.D."/>
            <person name="Fischbach A.M."/>
            <person name="Uwamino Y."/>
            <person name="Inoue T."/>
            <person name="Honda A."/>
            <person name="Hattori M."/>
            <person name="Murai T."/>
            <person name="Xavier J.R."/>
            <person name="Hirose N."/>
            <person name="Honda K."/>
        </authorList>
    </citation>
    <scope>NUCLEOTIDE SEQUENCE [LARGE SCALE GENOMIC DNA]</scope>
    <source>
        <strain evidence="4 5">CE91-St30</strain>
    </source>
</reference>
<proteinExistence type="predicted"/>
<dbReference type="Proteomes" id="UP001320544">
    <property type="component" value="Chromosome"/>
</dbReference>
<keyword evidence="2" id="KW-0808">Transferase</keyword>
<dbReference type="CDD" id="cd00761">
    <property type="entry name" value="Glyco_tranf_GTA_type"/>
    <property type="match status" value="1"/>
</dbReference>
<dbReference type="EMBL" id="AP025564">
    <property type="protein sequence ID" value="BDE95992.1"/>
    <property type="molecule type" value="Genomic_DNA"/>
</dbReference>
<sequence>MADRVSVVLTVYNMESCLRETMDSVLEQTYRDLEVICIDDGSTDKSLEILEAYASDDDRVSVYTQENAGPAQSRNRGLDLATGEYVMLLDSDDLYDREMIEKLHGRAIDTAADVVVCRSAEYDHRTKTVSKAPWTAKVEQIPAKDPFSCSDMYDYVLMAFIGWPWDKLYRRSFIEAHSLRFPAMSNSEDLYFVFLSLVLAERMSFFDEVLIRHRVNRTGSVSNTRTANPTEFYRGICLLKEKLKEDPVRYERMSWGFLNWAFDYTLWNIETLPEGPVRRELIEKLAGGGFPEIELSYHGTAYFTLMPDCIERYESLLAELGGNAPCNPRENEKHPRLSYVTAFFAEAQKRGFKSAIGDVVYWAIDKIKGEERDEKRLAKDRGALLLFADAREAERTDTTRRKTGYERG</sequence>
<dbReference type="PANTHER" id="PTHR22916:SF51">
    <property type="entry name" value="GLYCOSYLTRANSFERASE EPSH-RELATED"/>
    <property type="match status" value="1"/>
</dbReference>
<name>A0ABM7WIC1_9ACTN</name>
<dbReference type="InterPro" id="IPR029044">
    <property type="entry name" value="Nucleotide-diphossugar_trans"/>
</dbReference>
<evidence type="ECO:0000256" key="1">
    <source>
        <dbReference type="ARBA" id="ARBA00022676"/>
    </source>
</evidence>
<evidence type="ECO:0000313" key="4">
    <source>
        <dbReference type="EMBL" id="BDE95992.1"/>
    </source>
</evidence>
<dbReference type="PANTHER" id="PTHR22916">
    <property type="entry name" value="GLYCOSYLTRANSFERASE"/>
    <property type="match status" value="1"/>
</dbReference>
<feature type="domain" description="Glycosyltransferase 2-like" evidence="3">
    <location>
        <begin position="6"/>
        <end position="133"/>
    </location>
</feature>